<feature type="transmembrane region" description="Helical" evidence="1">
    <location>
        <begin position="385"/>
        <end position="403"/>
    </location>
</feature>
<dbReference type="RefSeq" id="WP_099125606.1">
    <property type="nucleotide sequence ID" value="NZ_CAWNRH010000106.1"/>
</dbReference>
<dbReference type="AlphaFoldDB" id="A0A2D0KLQ4"/>
<reference evidence="2 3" key="1">
    <citation type="journal article" date="2017" name="Nat. Microbiol.">
        <title>Natural product diversity associated with the nematode symbionts Photorhabdus and Xenorhabdus.</title>
        <authorList>
            <person name="Tobias N.J."/>
            <person name="Wolff H."/>
            <person name="Djahanschiri B."/>
            <person name="Grundmann F."/>
            <person name="Kronenwerth M."/>
            <person name="Shi Y.M."/>
            <person name="Simonyi S."/>
            <person name="Grun P."/>
            <person name="Shapiro-Ilan D."/>
            <person name="Pidot S.J."/>
            <person name="Stinear T.P."/>
            <person name="Ebersberger I."/>
            <person name="Bode H.B."/>
        </authorList>
    </citation>
    <scope>NUCLEOTIDE SEQUENCE [LARGE SCALE GENOMIC DNA]</scope>
    <source>
        <strain evidence="2 3">DSM 17904</strain>
    </source>
</reference>
<proteinExistence type="predicted"/>
<evidence type="ECO:0000313" key="3">
    <source>
        <dbReference type="Proteomes" id="UP000222366"/>
    </source>
</evidence>
<name>A0A2D0KLQ4_9GAMM</name>
<keyword evidence="1" id="KW-0812">Transmembrane</keyword>
<organism evidence="2 3">
    <name type="scientific">Xenorhabdus stockiae</name>
    <dbReference type="NCBI Taxonomy" id="351614"/>
    <lineage>
        <taxon>Bacteria</taxon>
        <taxon>Pseudomonadati</taxon>
        <taxon>Pseudomonadota</taxon>
        <taxon>Gammaproteobacteria</taxon>
        <taxon>Enterobacterales</taxon>
        <taxon>Morganellaceae</taxon>
        <taxon>Xenorhabdus</taxon>
    </lineage>
</organism>
<evidence type="ECO:0000256" key="1">
    <source>
        <dbReference type="SAM" id="Phobius"/>
    </source>
</evidence>
<comment type="caution">
    <text evidence="2">The sequence shown here is derived from an EMBL/GenBank/DDBJ whole genome shotgun (WGS) entry which is preliminary data.</text>
</comment>
<evidence type="ECO:0000313" key="2">
    <source>
        <dbReference type="EMBL" id="PHM64360.1"/>
    </source>
</evidence>
<feature type="transmembrane region" description="Helical" evidence="1">
    <location>
        <begin position="495"/>
        <end position="516"/>
    </location>
</feature>
<sequence>MNDVKWYNIPAKALSKITPTPFIEHQKELLATPLLSNKLGKIPLSICVESIDGDLCAMKTTDRDFHSSLSLFGPILLFLFWTIAVVLFTEQRKEHLPEIWEQVNLARQKYGEKDFYLQPHYSKKMEIVRYVNYSKEITFDRYIYYRYNGSDNNISLILLDFLIFGTLISLTIFLPIYIRRFYKNPPPLFIDRKRQLFFSWRKGKVYAAHYSQVGFSQLRVQLHSSETGGLILYTLDRNNSLTNRIFSIHMYRERNSSSEQQKRFILPYVFIVNYLLYGKSPVFEGDILRTPAPRKCHEDEKPADFDEQITRILAALETLSATRKNIHAPEAWRPAPSLLIEQEEDLLKLPAKPKSKRESKAFSMLKSINDKQCVLIGRSLALPRIFLFLLYLAIEIPISGWYISTFISHKEWEESIILEEVEKLRQEYGKNFHLRNDLPASFSPEKYIAGLDIEDNNSIPIWNFIYHRLHYDDHIRDKEYDYGIFNLYYFEFSDYIIYFGQFLIFILLILHILFLIPQDLIIIDRERQIIFSPSLKLNVARYQQVGISYQLTPLPQSKPDGLILYFISNKNTLCSTNFRFHITKCLWGKKRHSIHTDIQAFIINYMIKGKKSVSEIDFKRGSSLFWRTGRLPFYFDDKIEHILAELDKRNHEIQEKKMSHKGNALS</sequence>
<dbReference type="EMBL" id="NJAJ01000031">
    <property type="protein sequence ID" value="PHM64360.1"/>
    <property type="molecule type" value="Genomic_DNA"/>
</dbReference>
<keyword evidence="1" id="KW-0472">Membrane</keyword>
<keyword evidence="3" id="KW-1185">Reference proteome</keyword>
<gene>
    <name evidence="2" type="ORF">Xsto_03117</name>
</gene>
<dbReference type="Proteomes" id="UP000222366">
    <property type="component" value="Unassembled WGS sequence"/>
</dbReference>
<accession>A0A2D0KLQ4</accession>
<protein>
    <submittedName>
        <fullName evidence="2">Uncharacterized protein</fullName>
    </submittedName>
</protein>
<feature type="transmembrane region" description="Helical" evidence="1">
    <location>
        <begin position="154"/>
        <end position="178"/>
    </location>
</feature>
<feature type="transmembrane region" description="Helical" evidence="1">
    <location>
        <begin position="68"/>
        <end position="88"/>
    </location>
</feature>
<keyword evidence="1" id="KW-1133">Transmembrane helix</keyword>